<dbReference type="PROSITE" id="PS50893">
    <property type="entry name" value="ABC_TRANSPORTER_2"/>
    <property type="match status" value="1"/>
</dbReference>
<keyword evidence="4 6" id="KW-0067">ATP-binding</keyword>
<keyword evidence="3" id="KW-0547">Nucleotide-binding</keyword>
<dbReference type="Pfam" id="PF00005">
    <property type="entry name" value="ABC_tran"/>
    <property type="match status" value="1"/>
</dbReference>
<dbReference type="PANTHER" id="PTHR42711">
    <property type="entry name" value="ABC TRANSPORTER ATP-BINDING PROTEIN"/>
    <property type="match status" value="1"/>
</dbReference>
<dbReference type="InterPro" id="IPR027417">
    <property type="entry name" value="P-loop_NTPase"/>
</dbReference>
<dbReference type="SMART" id="SM00382">
    <property type="entry name" value="AAA"/>
    <property type="match status" value="1"/>
</dbReference>
<dbReference type="AlphaFoldDB" id="T1BCD7"/>
<dbReference type="SUPFAM" id="SSF52540">
    <property type="entry name" value="P-loop containing nucleoside triphosphate hydrolases"/>
    <property type="match status" value="1"/>
</dbReference>
<feature type="domain" description="ABC transporter" evidence="5">
    <location>
        <begin position="2"/>
        <end position="234"/>
    </location>
</feature>
<dbReference type="EMBL" id="AUZY01007227">
    <property type="protein sequence ID" value="EQD50664.1"/>
    <property type="molecule type" value="Genomic_DNA"/>
</dbReference>
<evidence type="ECO:0000256" key="4">
    <source>
        <dbReference type="ARBA" id="ARBA00022840"/>
    </source>
</evidence>
<comment type="similarity">
    <text evidence="1">Belongs to the ABC transporter superfamily.</text>
</comment>
<gene>
    <name evidence="6" type="ORF">B1B_11160</name>
</gene>
<dbReference type="InterPro" id="IPR050763">
    <property type="entry name" value="ABC_transporter_ATP-binding"/>
</dbReference>
<evidence type="ECO:0000256" key="2">
    <source>
        <dbReference type="ARBA" id="ARBA00022448"/>
    </source>
</evidence>
<evidence type="ECO:0000256" key="3">
    <source>
        <dbReference type="ARBA" id="ARBA00022741"/>
    </source>
</evidence>
<comment type="caution">
    <text evidence="6">The sequence shown here is derived from an EMBL/GenBank/DDBJ whole genome shotgun (WGS) entry which is preliminary data.</text>
</comment>
<accession>T1BCD7</accession>
<dbReference type="GO" id="GO:0016887">
    <property type="term" value="F:ATP hydrolysis activity"/>
    <property type="evidence" value="ECO:0007669"/>
    <property type="project" value="InterPro"/>
</dbReference>
<keyword evidence="2" id="KW-0813">Transport</keyword>
<reference evidence="6" key="1">
    <citation type="submission" date="2013-08" db="EMBL/GenBank/DDBJ databases">
        <authorList>
            <person name="Mendez C."/>
            <person name="Richter M."/>
            <person name="Ferrer M."/>
            <person name="Sanchez J."/>
        </authorList>
    </citation>
    <scope>NUCLEOTIDE SEQUENCE</scope>
</reference>
<dbReference type="GO" id="GO:0005524">
    <property type="term" value="F:ATP binding"/>
    <property type="evidence" value="ECO:0007669"/>
    <property type="project" value="UniProtKB-KW"/>
</dbReference>
<reference evidence="6" key="2">
    <citation type="journal article" date="2014" name="ISME J.">
        <title>Microbial stratification in low pH oxic and suboxic macroscopic growths along an acid mine drainage.</title>
        <authorList>
            <person name="Mendez-Garcia C."/>
            <person name="Mesa V."/>
            <person name="Sprenger R.R."/>
            <person name="Richter M."/>
            <person name="Diez M.S."/>
            <person name="Solano J."/>
            <person name="Bargiela R."/>
            <person name="Golyshina O.V."/>
            <person name="Manteca A."/>
            <person name="Ramos J.L."/>
            <person name="Gallego J.R."/>
            <person name="Llorente I."/>
            <person name="Martins Dos Santos V.A."/>
            <person name="Jensen O.N."/>
            <person name="Pelaez A.I."/>
            <person name="Sanchez J."/>
            <person name="Ferrer M."/>
        </authorList>
    </citation>
    <scope>NUCLEOTIDE SEQUENCE</scope>
</reference>
<organism evidence="6">
    <name type="scientific">mine drainage metagenome</name>
    <dbReference type="NCBI Taxonomy" id="410659"/>
    <lineage>
        <taxon>unclassified sequences</taxon>
        <taxon>metagenomes</taxon>
        <taxon>ecological metagenomes</taxon>
    </lineage>
</organism>
<dbReference type="InterPro" id="IPR003439">
    <property type="entry name" value="ABC_transporter-like_ATP-bd"/>
</dbReference>
<dbReference type="CDD" id="cd03230">
    <property type="entry name" value="ABC_DR_subfamily_A"/>
    <property type="match status" value="1"/>
</dbReference>
<evidence type="ECO:0000256" key="1">
    <source>
        <dbReference type="ARBA" id="ARBA00005417"/>
    </source>
</evidence>
<dbReference type="Gene3D" id="3.40.50.300">
    <property type="entry name" value="P-loop containing nucleotide triphosphate hydrolases"/>
    <property type="match status" value="1"/>
</dbReference>
<proteinExistence type="inferred from homology"/>
<evidence type="ECO:0000313" key="6">
    <source>
        <dbReference type="EMBL" id="EQD50664.1"/>
    </source>
</evidence>
<evidence type="ECO:0000259" key="5">
    <source>
        <dbReference type="PROSITE" id="PS50893"/>
    </source>
</evidence>
<dbReference type="PANTHER" id="PTHR42711:SF5">
    <property type="entry name" value="ABC TRANSPORTER ATP-BINDING PROTEIN NATA"/>
    <property type="match status" value="1"/>
</dbReference>
<name>T1BCD7_9ZZZZ</name>
<protein>
    <submittedName>
        <fullName evidence="6">ABC transporter ATP-binding protein</fullName>
    </submittedName>
</protein>
<dbReference type="InterPro" id="IPR003593">
    <property type="entry name" value="AAA+_ATPase"/>
</dbReference>
<sequence length="300" mass="33331">MITFQEVGKTYPHTKRPALVDLNLEVHDGDLLGLVGLNGAGKSTALRIAAGVTLPDHGSVRLDGYDVGRDKVAASGTVGWVPEAPQFDGGQTCIGTLRRFAGLRGFRGSEAMRRIRDAIDLLSLTGVEHKRVDQLSLGFRKRLAFGVAWMSEPRNLILDEVFNGIDVETTQTIRKRMVQLRKEGRSTIVSSHSLYEIQRLCNRVGILHDGRLVAVTTPDELAYESPKSVRISLDRIDEEATRRLREYGDAEFFGNTVTLVELRARPQEIVESLVRAGYQVLECRTDDTALEAYLLRLTKG</sequence>